<dbReference type="AlphaFoldDB" id="B8BW51"/>
<dbReference type="RefSeq" id="XP_002287606.1">
    <property type="nucleotide sequence ID" value="XM_002287570.1"/>
</dbReference>
<dbReference type="KEGG" id="tps:THAPSDRAFT_3065"/>
<feature type="compositionally biased region" description="Basic and acidic residues" evidence="1">
    <location>
        <begin position="345"/>
        <end position="364"/>
    </location>
</feature>
<dbReference type="Proteomes" id="UP000001449">
    <property type="component" value="Chromosome 2"/>
</dbReference>
<feature type="chain" id="PRO_5002869058" evidence="2">
    <location>
        <begin position="23"/>
        <end position="364"/>
    </location>
</feature>
<feature type="region of interest" description="Disordered" evidence="1">
    <location>
        <begin position="343"/>
        <end position="364"/>
    </location>
</feature>
<dbReference type="InParanoid" id="B8BW51"/>
<evidence type="ECO:0000256" key="2">
    <source>
        <dbReference type="SAM" id="SignalP"/>
    </source>
</evidence>
<reference evidence="3 4" key="2">
    <citation type="journal article" date="2008" name="Nature">
        <title>The Phaeodactylum genome reveals the evolutionary history of diatom genomes.</title>
        <authorList>
            <person name="Bowler C."/>
            <person name="Allen A.E."/>
            <person name="Badger J.H."/>
            <person name="Grimwood J."/>
            <person name="Jabbari K."/>
            <person name="Kuo A."/>
            <person name="Maheswari U."/>
            <person name="Martens C."/>
            <person name="Maumus F."/>
            <person name="Otillar R.P."/>
            <person name="Rayko E."/>
            <person name="Salamov A."/>
            <person name="Vandepoele K."/>
            <person name="Beszteri B."/>
            <person name="Gruber A."/>
            <person name="Heijde M."/>
            <person name="Katinka M."/>
            <person name="Mock T."/>
            <person name="Valentin K."/>
            <person name="Verret F."/>
            <person name="Berges J.A."/>
            <person name="Brownlee C."/>
            <person name="Cadoret J.P."/>
            <person name="Chiovitti A."/>
            <person name="Choi C.J."/>
            <person name="Coesel S."/>
            <person name="De Martino A."/>
            <person name="Detter J.C."/>
            <person name="Durkin C."/>
            <person name="Falciatore A."/>
            <person name="Fournet J."/>
            <person name="Haruta M."/>
            <person name="Huysman M.J."/>
            <person name="Jenkins B.D."/>
            <person name="Jiroutova K."/>
            <person name="Jorgensen R.E."/>
            <person name="Joubert Y."/>
            <person name="Kaplan A."/>
            <person name="Kroger N."/>
            <person name="Kroth P.G."/>
            <person name="La Roche J."/>
            <person name="Lindquist E."/>
            <person name="Lommer M."/>
            <person name="Martin-Jezequel V."/>
            <person name="Lopez P.J."/>
            <person name="Lucas S."/>
            <person name="Mangogna M."/>
            <person name="McGinnis K."/>
            <person name="Medlin L.K."/>
            <person name="Montsant A."/>
            <person name="Oudot-Le Secq M.P."/>
            <person name="Napoli C."/>
            <person name="Obornik M."/>
            <person name="Parker M.S."/>
            <person name="Petit J.L."/>
            <person name="Porcel B.M."/>
            <person name="Poulsen N."/>
            <person name="Robison M."/>
            <person name="Rychlewski L."/>
            <person name="Rynearson T.A."/>
            <person name="Schmutz J."/>
            <person name="Shapiro H."/>
            <person name="Siaut M."/>
            <person name="Stanley M."/>
            <person name="Sussman M.R."/>
            <person name="Taylor A.R."/>
            <person name="Vardi A."/>
            <person name="von Dassow P."/>
            <person name="Vyverman W."/>
            <person name="Willis A."/>
            <person name="Wyrwicz L.S."/>
            <person name="Rokhsar D.S."/>
            <person name="Weissenbach J."/>
            <person name="Armbrust E.V."/>
            <person name="Green B.R."/>
            <person name="Van de Peer Y."/>
            <person name="Grigoriev I.V."/>
        </authorList>
    </citation>
    <scope>NUCLEOTIDE SEQUENCE [LARGE SCALE GENOMIC DNA]</scope>
    <source>
        <strain evidence="3 4">CCMP1335</strain>
    </source>
</reference>
<protein>
    <submittedName>
        <fullName evidence="3">Uncharacterized protein</fullName>
    </submittedName>
</protein>
<gene>
    <name evidence="3" type="ORF">THAPSDRAFT_3065</name>
</gene>
<dbReference type="GeneID" id="7442425"/>
<organism evidence="3 4">
    <name type="scientific">Thalassiosira pseudonana</name>
    <name type="common">Marine diatom</name>
    <name type="synonym">Cyclotella nana</name>
    <dbReference type="NCBI Taxonomy" id="35128"/>
    <lineage>
        <taxon>Eukaryota</taxon>
        <taxon>Sar</taxon>
        <taxon>Stramenopiles</taxon>
        <taxon>Ochrophyta</taxon>
        <taxon>Bacillariophyta</taxon>
        <taxon>Coscinodiscophyceae</taxon>
        <taxon>Thalassiosirophycidae</taxon>
        <taxon>Thalassiosirales</taxon>
        <taxon>Thalassiosiraceae</taxon>
        <taxon>Thalassiosira</taxon>
    </lineage>
</organism>
<keyword evidence="2" id="KW-0732">Signal</keyword>
<dbReference type="HOGENOM" id="CLU_761842_0_0_1"/>
<accession>B8BW51</accession>
<name>B8BW51_THAPS</name>
<proteinExistence type="predicted"/>
<feature type="signal peptide" evidence="2">
    <location>
        <begin position="1"/>
        <end position="22"/>
    </location>
</feature>
<dbReference type="PaxDb" id="35128-Thaps3065"/>
<evidence type="ECO:0000313" key="3">
    <source>
        <dbReference type="EMBL" id="EED95049.1"/>
    </source>
</evidence>
<feature type="region of interest" description="Disordered" evidence="1">
    <location>
        <begin position="273"/>
        <end position="295"/>
    </location>
</feature>
<keyword evidence="4" id="KW-1185">Reference proteome</keyword>
<reference evidence="3 4" key="1">
    <citation type="journal article" date="2004" name="Science">
        <title>The genome of the diatom Thalassiosira pseudonana: ecology, evolution, and metabolism.</title>
        <authorList>
            <person name="Armbrust E.V."/>
            <person name="Berges J.A."/>
            <person name="Bowler C."/>
            <person name="Green B.R."/>
            <person name="Martinez D."/>
            <person name="Putnam N.H."/>
            <person name="Zhou S."/>
            <person name="Allen A.E."/>
            <person name="Apt K.E."/>
            <person name="Bechner M."/>
            <person name="Brzezinski M.A."/>
            <person name="Chaal B.K."/>
            <person name="Chiovitti A."/>
            <person name="Davis A.K."/>
            <person name="Demarest M.S."/>
            <person name="Detter J.C."/>
            <person name="Glavina T."/>
            <person name="Goodstein D."/>
            <person name="Hadi M.Z."/>
            <person name="Hellsten U."/>
            <person name="Hildebrand M."/>
            <person name="Jenkins B.D."/>
            <person name="Jurka J."/>
            <person name="Kapitonov V.V."/>
            <person name="Kroger N."/>
            <person name="Lau W.W."/>
            <person name="Lane T.W."/>
            <person name="Larimer F.W."/>
            <person name="Lippmeier J.C."/>
            <person name="Lucas S."/>
            <person name="Medina M."/>
            <person name="Montsant A."/>
            <person name="Obornik M."/>
            <person name="Parker M.S."/>
            <person name="Palenik B."/>
            <person name="Pazour G.J."/>
            <person name="Richardson P.M."/>
            <person name="Rynearson T.A."/>
            <person name="Saito M.A."/>
            <person name="Schwartz D.C."/>
            <person name="Thamatrakoln K."/>
            <person name="Valentin K."/>
            <person name="Vardi A."/>
            <person name="Wilkerson F.P."/>
            <person name="Rokhsar D.S."/>
        </authorList>
    </citation>
    <scope>NUCLEOTIDE SEQUENCE [LARGE SCALE GENOMIC DNA]</scope>
    <source>
        <strain evidence="3 4">CCMP1335</strain>
    </source>
</reference>
<evidence type="ECO:0000256" key="1">
    <source>
        <dbReference type="SAM" id="MobiDB-lite"/>
    </source>
</evidence>
<dbReference type="EMBL" id="CM000639">
    <property type="protein sequence ID" value="EED95049.1"/>
    <property type="molecule type" value="Genomic_DNA"/>
</dbReference>
<evidence type="ECO:0000313" key="4">
    <source>
        <dbReference type="Proteomes" id="UP000001449"/>
    </source>
</evidence>
<sequence length="364" mass="40704">MMKHQSLLSTALLLQAAINTAAFQIPIRNIAKTKHQPTIRRKQQISSSPLSKLAVVFNSKSNRATTNTKSKLDKLKSLKQTLALVTTVCCINTLLHNPSITHATTSAVVPLMTTPGGVTIDSTYTLNTKLSKNAMIITLALFLTAAFARDGFMYFRHLATRVGNLGTFDGISGEGEQEEEEDVGLAQSVDWDTYSHFVLDGKKTNKSVGVTRRVMNLFMRLNPWSKVNRKATKDYASAMQNANKLFQEKQFEQHHHRVHVSCIKDEHPTYLDSLNKYSTQPEPKTEDTSGSKSYLDTLSLGAKPSSWADYKMKVDQVTHEGHSTDDELKAFDEKAQEYEDTVGMDAKKVELPSEEERKGANWFV</sequence>